<dbReference type="EMBL" id="JPMX01000084">
    <property type="protein sequence ID" value="KGH45264.1"/>
    <property type="molecule type" value="Genomic_DNA"/>
</dbReference>
<organism evidence="1 2">
    <name type="scientific">Modestobacter caceresii</name>
    <dbReference type="NCBI Taxonomy" id="1522368"/>
    <lineage>
        <taxon>Bacteria</taxon>
        <taxon>Bacillati</taxon>
        <taxon>Actinomycetota</taxon>
        <taxon>Actinomycetes</taxon>
        <taxon>Geodermatophilales</taxon>
        <taxon>Geodermatophilaceae</taxon>
        <taxon>Modestobacter</taxon>
    </lineage>
</organism>
<dbReference type="STRING" id="1522368.IN07_18525"/>
<name>A0A098Y476_9ACTN</name>
<accession>A0A098Y476</accession>
<keyword evidence="2" id="KW-1185">Reference proteome</keyword>
<dbReference type="AlphaFoldDB" id="A0A098Y476"/>
<dbReference type="OrthoDB" id="4453346at2"/>
<sequence length="196" mass="20704">MTGDDLRAAGAAVQQLFARVPDGAAAVPTLGTDVVGVAAHITSCLTWYAQDLVAGPVEVSAFDVVRRPDADLAETCQQLGAATEVLARVVDTAGPAERGVHDWGLADASGFAGMGCAELLLHTGDVAADRELDWTPPSRLAEATRARLFPWAPADADPWAALLWATGRGELPGREPVTSWRWHCAPLSEWDGTQPR</sequence>
<evidence type="ECO:0000313" key="2">
    <source>
        <dbReference type="Proteomes" id="UP000029713"/>
    </source>
</evidence>
<dbReference type="RefSeq" id="WP_036338285.1">
    <property type="nucleotide sequence ID" value="NZ_JPMX01000084.1"/>
</dbReference>
<reference evidence="1 2" key="1">
    <citation type="submission" date="2014-07" db="EMBL/GenBank/DDBJ databases">
        <title>Biosystematic studies on Modestobacter strains isolated from extreme hyper-arid desert soil and from historic building.</title>
        <authorList>
            <person name="Bukarasam K."/>
            <person name="Bull A."/>
            <person name="Girard G."/>
            <person name="van Wezel G."/>
            <person name="Goodfellow M."/>
        </authorList>
    </citation>
    <scope>NUCLEOTIDE SEQUENCE [LARGE SCALE GENOMIC DNA]</scope>
    <source>
        <strain evidence="1 2">KNN45-2b</strain>
    </source>
</reference>
<evidence type="ECO:0008006" key="3">
    <source>
        <dbReference type="Google" id="ProtNLM"/>
    </source>
</evidence>
<comment type="caution">
    <text evidence="1">The sequence shown here is derived from an EMBL/GenBank/DDBJ whole genome shotgun (WGS) entry which is preliminary data.</text>
</comment>
<gene>
    <name evidence="1" type="ORF">IN07_18525</name>
</gene>
<dbReference type="Proteomes" id="UP000029713">
    <property type="component" value="Unassembled WGS sequence"/>
</dbReference>
<proteinExistence type="predicted"/>
<evidence type="ECO:0000313" key="1">
    <source>
        <dbReference type="EMBL" id="KGH45264.1"/>
    </source>
</evidence>
<protein>
    <recommendedName>
        <fullName evidence="3">Mycothiol-dependent maleylpyruvate isomerase metal-binding domain-containing protein</fullName>
    </recommendedName>
</protein>